<feature type="chain" id="PRO_5020931540" evidence="1">
    <location>
        <begin position="22"/>
        <end position="258"/>
    </location>
</feature>
<keyword evidence="3" id="KW-1185">Reference proteome</keyword>
<reference evidence="2 3" key="1">
    <citation type="submission" date="2019-02" db="EMBL/GenBank/DDBJ databases">
        <title>Pedobacter sp. RP-1-14 sp. nov., isolated from Arctic soil.</title>
        <authorList>
            <person name="Dahal R.H."/>
        </authorList>
    </citation>
    <scope>NUCLEOTIDE SEQUENCE [LARGE SCALE GENOMIC DNA]</scope>
    <source>
        <strain evidence="2 3">RP-1-14</strain>
    </source>
</reference>
<proteinExistence type="predicted"/>
<dbReference type="Pfam" id="PF09697">
    <property type="entry name" value="Porph_ging"/>
    <property type="match status" value="1"/>
</dbReference>
<dbReference type="EMBL" id="SJSL01000001">
    <property type="protein sequence ID" value="TCD03411.1"/>
    <property type="molecule type" value="Genomic_DNA"/>
</dbReference>
<dbReference type="Proteomes" id="UP000293347">
    <property type="component" value="Unassembled WGS sequence"/>
</dbReference>
<dbReference type="RefSeq" id="WP_131594004.1">
    <property type="nucleotide sequence ID" value="NZ_SJSL01000001.1"/>
</dbReference>
<accession>A0A4R0NQS5</accession>
<organism evidence="2 3">
    <name type="scientific">Pedobacter psychroterrae</name>
    <dbReference type="NCBI Taxonomy" id="2530453"/>
    <lineage>
        <taxon>Bacteria</taxon>
        <taxon>Pseudomonadati</taxon>
        <taxon>Bacteroidota</taxon>
        <taxon>Sphingobacteriia</taxon>
        <taxon>Sphingobacteriales</taxon>
        <taxon>Sphingobacteriaceae</taxon>
        <taxon>Pedobacter</taxon>
    </lineage>
</organism>
<evidence type="ECO:0000313" key="2">
    <source>
        <dbReference type="EMBL" id="TCD03411.1"/>
    </source>
</evidence>
<sequence length="258" mass="28978">MKHTLIMVSACLLFSISSLFAQNVRFTTDGIIEFEKSSNMFAIMKRQMEKNSSSFMQQAYDAYVKNQPQFRVLKSTLAFSKDKTLYTPIAEENSSRGFFFNDPSTEQSNTTYTDLALGLFTTQKKVYEETFLVKDSVRKINWKITSEMRTIAGYECRRANAIILDSIYVVAFYTDKIAVSGGPESFTGLPGMILGVALPHENITWFAKTVVDKSLGANDLKIPAKGKPVNNKTLRETINAALKDWGDYAQSALKAFLL</sequence>
<dbReference type="InterPro" id="IPR005901">
    <property type="entry name" value="GLPGLI"/>
</dbReference>
<dbReference type="OrthoDB" id="1440774at2"/>
<evidence type="ECO:0000313" key="3">
    <source>
        <dbReference type="Proteomes" id="UP000293347"/>
    </source>
</evidence>
<gene>
    <name evidence="2" type="ORF">EZ437_05420</name>
</gene>
<comment type="caution">
    <text evidence="2">The sequence shown here is derived from an EMBL/GenBank/DDBJ whole genome shotgun (WGS) entry which is preliminary data.</text>
</comment>
<dbReference type="NCBIfam" id="TIGR01200">
    <property type="entry name" value="GLPGLI"/>
    <property type="match status" value="1"/>
</dbReference>
<keyword evidence="1" id="KW-0732">Signal</keyword>
<protein>
    <submittedName>
        <fullName evidence="2">GLPGLI family protein</fullName>
    </submittedName>
</protein>
<feature type="signal peptide" evidence="1">
    <location>
        <begin position="1"/>
        <end position="21"/>
    </location>
</feature>
<name>A0A4R0NQS5_9SPHI</name>
<evidence type="ECO:0000256" key="1">
    <source>
        <dbReference type="SAM" id="SignalP"/>
    </source>
</evidence>
<dbReference type="AlphaFoldDB" id="A0A4R0NQS5"/>